<evidence type="ECO:0000313" key="1">
    <source>
        <dbReference type="EMBL" id="OCL13935.1"/>
    </source>
</evidence>
<accession>A0A8E2FBS9</accession>
<dbReference type="PANTHER" id="PTHR46411">
    <property type="entry name" value="FAMILY ATPASE, PUTATIVE-RELATED"/>
    <property type="match status" value="1"/>
</dbReference>
<reference evidence="1 2" key="1">
    <citation type="journal article" date="2016" name="Nat. Commun.">
        <title>Ectomycorrhizal ecology is imprinted in the genome of the dominant symbiotic fungus Cenococcum geophilum.</title>
        <authorList>
            <consortium name="DOE Joint Genome Institute"/>
            <person name="Peter M."/>
            <person name="Kohler A."/>
            <person name="Ohm R.A."/>
            <person name="Kuo A."/>
            <person name="Krutzmann J."/>
            <person name="Morin E."/>
            <person name="Arend M."/>
            <person name="Barry K.W."/>
            <person name="Binder M."/>
            <person name="Choi C."/>
            <person name="Clum A."/>
            <person name="Copeland A."/>
            <person name="Grisel N."/>
            <person name="Haridas S."/>
            <person name="Kipfer T."/>
            <person name="LaButti K."/>
            <person name="Lindquist E."/>
            <person name="Lipzen A."/>
            <person name="Maire R."/>
            <person name="Meier B."/>
            <person name="Mihaltcheva S."/>
            <person name="Molinier V."/>
            <person name="Murat C."/>
            <person name="Poggeler S."/>
            <person name="Quandt C.A."/>
            <person name="Sperisen C."/>
            <person name="Tritt A."/>
            <person name="Tisserant E."/>
            <person name="Crous P.W."/>
            <person name="Henrissat B."/>
            <person name="Nehls U."/>
            <person name="Egli S."/>
            <person name="Spatafora J.W."/>
            <person name="Grigoriev I.V."/>
            <person name="Martin F.M."/>
        </authorList>
    </citation>
    <scope>NUCLEOTIDE SEQUENCE [LARGE SCALE GENOMIC DNA]</scope>
    <source>
        <strain evidence="1 2">CBS 207.34</strain>
    </source>
</reference>
<dbReference type="Proteomes" id="UP000250140">
    <property type="component" value="Unassembled WGS sequence"/>
</dbReference>
<proteinExistence type="predicted"/>
<dbReference type="PANTHER" id="PTHR46411:SF2">
    <property type="entry name" value="AAA+ ATPASE DOMAIN-CONTAINING PROTEIN"/>
    <property type="match status" value="1"/>
</dbReference>
<protein>
    <submittedName>
        <fullName evidence="1">Uncharacterized protein</fullName>
    </submittedName>
</protein>
<keyword evidence="2" id="KW-1185">Reference proteome</keyword>
<dbReference type="AlphaFoldDB" id="A0A8E2FBS9"/>
<name>A0A8E2FBS9_9PEZI</name>
<evidence type="ECO:0000313" key="2">
    <source>
        <dbReference type="Proteomes" id="UP000250140"/>
    </source>
</evidence>
<dbReference type="EMBL" id="KV748652">
    <property type="protein sequence ID" value="OCL13935.1"/>
    <property type="molecule type" value="Genomic_DNA"/>
</dbReference>
<organism evidence="1 2">
    <name type="scientific">Glonium stellatum</name>
    <dbReference type="NCBI Taxonomy" id="574774"/>
    <lineage>
        <taxon>Eukaryota</taxon>
        <taxon>Fungi</taxon>
        <taxon>Dikarya</taxon>
        <taxon>Ascomycota</taxon>
        <taxon>Pezizomycotina</taxon>
        <taxon>Dothideomycetes</taxon>
        <taxon>Pleosporomycetidae</taxon>
        <taxon>Gloniales</taxon>
        <taxon>Gloniaceae</taxon>
        <taxon>Glonium</taxon>
    </lineage>
</organism>
<sequence length="394" mass="44936">MSMATITDPEEGPRLVHLRVRSWEFDGNFVKVISDLHFSHAQHYEIEDEVFPICKLSAFPLKYADMGEEGYIKRRGEFFRSCRHKRYVSYTEFVSDSEFVQECRFIVDATMSRQFSRGKLSTRVNELSDGLGAEVMAKDDVPEGSFLLLLPPTIDGFDMRRNEWVHLSVSFIAPISWNKQISQQLFINRKTDEILTALVKNKIESEGKQKPLYRISLADNGVDVDGLKMTLQSALILDKAWGCIFLIDDIDFDTGHIVGNSTVTNAMRLALVRFIDELRDSAAESVIFEHIGRFIKCGLSDRQIRNVISGVQQLASHRKTITDYQMIKATVKGLADVDCDLVHGPNVQYELAKIEDGFSVHMFDMEDEILQGRHRSYKSRAWAGTVSKLDFMNV</sequence>
<gene>
    <name evidence="1" type="ORF">AOQ84DRAFT_410890</name>
</gene>